<dbReference type="EMBL" id="MU005569">
    <property type="protein sequence ID" value="KAF2692145.1"/>
    <property type="molecule type" value="Genomic_DNA"/>
</dbReference>
<feature type="region of interest" description="Disordered" evidence="1">
    <location>
        <begin position="1"/>
        <end position="36"/>
    </location>
</feature>
<gene>
    <name evidence="3" type="ORF">K458DRAFT_381971</name>
</gene>
<accession>A0A6G1JPV2</accession>
<feature type="transmembrane region" description="Helical" evidence="2">
    <location>
        <begin position="161"/>
        <end position="182"/>
    </location>
</feature>
<sequence>MATRSSFEPEMTSKRHNSSETKPVDAARSTRNDAHERLHGSKIRDFLRFFKLQVLAWRAPSERRKIAMHHNRRIAAYHILLHIVPLGAAISLLCLNWSSFFVGTEFSNATALQFAAKLHELLMQTSIVEVVLAIIHTQMMTGFVPLGALSTSMRASQLSSIWSLDFMSAVTSQVFVGAVLMIPRPGASRTAWSMTAYADVPAASLFPTRVNNTHGMNLDLDRFENGYQSLYYQSVYADGSGHYDSSSYNLDTPYVQRLMRISTTERYDHTAGSSDDEAFYSTTATMTIQPTALLMVHFELMQGWLLNATVSANIPHPVVVARCTALHMVSETLSDTMVTYTQDDGISQGNLSSVSELIGAYLRQGGSNDTMMYSLPPIWSQSPEPNSSALIGTFFDFDSARCNYLNLTYPYPISEMFTEEHRNSTRTCLGFRTCSISAFWATSTNEMTHIGGNRVAQTAPFPDSGFSNAVYGDAIIMNLTDIPSFNDASFTSYSGFGPFEPVLAAVFVTALANIPNQDALGQFKPILVESPSFDFELIQYGYGYNTSPASVRLSLAVITTYCVVIIGFILYIFFTGHTSTAWNSAIELALLALQSKGPDHLGHTSVGVESLETFRQAVGIRVNDEEELELVFANDKDIETMGLRKIVPNKAY</sequence>
<reference evidence="3" key="1">
    <citation type="journal article" date="2020" name="Stud. Mycol.">
        <title>101 Dothideomycetes genomes: a test case for predicting lifestyles and emergence of pathogens.</title>
        <authorList>
            <person name="Haridas S."/>
            <person name="Albert R."/>
            <person name="Binder M."/>
            <person name="Bloem J."/>
            <person name="Labutti K."/>
            <person name="Salamov A."/>
            <person name="Andreopoulos B."/>
            <person name="Baker S."/>
            <person name="Barry K."/>
            <person name="Bills G."/>
            <person name="Bluhm B."/>
            <person name="Cannon C."/>
            <person name="Castanera R."/>
            <person name="Culley D."/>
            <person name="Daum C."/>
            <person name="Ezra D."/>
            <person name="Gonzalez J."/>
            <person name="Henrissat B."/>
            <person name="Kuo A."/>
            <person name="Liang C."/>
            <person name="Lipzen A."/>
            <person name="Lutzoni F."/>
            <person name="Magnuson J."/>
            <person name="Mondo S."/>
            <person name="Nolan M."/>
            <person name="Ohm R."/>
            <person name="Pangilinan J."/>
            <person name="Park H.-J."/>
            <person name="Ramirez L."/>
            <person name="Alfaro M."/>
            <person name="Sun H."/>
            <person name="Tritt A."/>
            <person name="Yoshinaga Y."/>
            <person name="Zwiers L.-H."/>
            <person name="Turgeon B."/>
            <person name="Goodwin S."/>
            <person name="Spatafora J."/>
            <person name="Crous P."/>
            <person name="Grigoriev I."/>
        </authorList>
    </citation>
    <scope>NUCLEOTIDE SEQUENCE</scope>
    <source>
        <strain evidence="3">CBS 122367</strain>
    </source>
</reference>
<dbReference type="Proteomes" id="UP000799291">
    <property type="component" value="Unassembled WGS sequence"/>
</dbReference>
<dbReference type="AlphaFoldDB" id="A0A6G1JPV2"/>
<proteinExistence type="predicted"/>
<feature type="transmembrane region" description="Helical" evidence="2">
    <location>
        <begin position="553"/>
        <end position="574"/>
    </location>
</feature>
<evidence type="ECO:0000313" key="3">
    <source>
        <dbReference type="EMBL" id="KAF2692145.1"/>
    </source>
</evidence>
<dbReference type="OrthoDB" id="5342924at2759"/>
<feature type="transmembrane region" description="Helical" evidence="2">
    <location>
        <begin position="74"/>
        <end position="98"/>
    </location>
</feature>
<keyword evidence="2" id="KW-0812">Transmembrane</keyword>
<organism evidence="3 4">
    <name type="scientific">Lentithecium fluviatile CBS 122367</name>
    <dbReference type="NCBI Taxonomy" id="1168545"/>
    <lineage>
        <taxon>Eukaryota</taxon>
        <taxon>Fungi</taxon>
        <taxon>Dikarya</taxon>
        <taxon>Ascomycota</taxon>
        <taxon>Pezizomycotina</taxon>
        <taxon>Dothideomycetes</taxon>
        <taxon>Pleosporomycetidae</taxon>
        <taxon>Pleosporales</taxon>
        <taxon>Massarineae</taxon>
        <taxon>Lentitheciaceae</taxon>
        <taxon>Lentithecium</taxon>
    </lineage>
</organism>
<feature type="transmembrane region" description="Helical" evidence="2">
    <location>
        <begin position="127"/>
        <end position="149"/>
    </location>
</feature>
<name>A0A6G1JPV2_9PLEO</name>
<evidence type="ECO:0000313" key="4">
    <source>
        <dbReference type="Proteomes" id="UP000799291"/>
    </source>
</evidence>
<keyword evidence="2" id="KW-1133">Transmembrane helix</keyword>
<keyword evidence="4" id="KW-1185">Reference proteome</keyword>
<evidence type="ECO:0000256" key="2">
    <source>
        <dbReference type="SAM" id="Phobius"/>
    </source>
</evidence>
<evidence type="ECO:0000256" key="1">
    <source>
        <dbReference type="SAM" id="MobiDB-lite"/>
    </source>
</evidence>
<keyword evidence="2" id="KW-0472">Membrane</keyword>
<feature type="compositionally biased region" description="Basic and acidic residues" evidence="1">
    <location>
        <begin position="11"/>
        <end position="36"/>
    </location>
</feature>
<protein>
    <submittedName>
        <fullName evidence="3">Uncharacterized protein</fullName>
    </submittedName>
</protein>